<sequence length="329" mass="37405">MRLRSLIDGVELPVCDVSFGEGYTSGSELIEQEVSLQHASIQYLHSKQLYTEGLCIIDTNMNFADAVRDLISVTGECVMMGFFFKGKALATINRLECQREYNSNLHYLRYTPTFEGVFEMPPFVDFQYYVILLSKAFYFRLLDPANQLHRDFAEQVRQGIPTNLTNENLAISPAMKQVIHEIRSTCRTGLIKRLYLEAKIMELLMLQLEQLQPLAQAGKSVLRGDDESRILQARSIIEKDYGNPPGLTQLARLVGLNEFKLKQGFKECVGATVHGYAVQLRMEKARQLLLQHRELPVGDIALQVGYKSPAYFTAAFKKHFGVLPSELRQ</sequence>
<comment type="caution">
    <text evidence="5">The sequence shown here is derived from an EMBL/GenBank/DDBJ whole genome shotgun (WGS) entry which is preliminary data.</text>
</comment>
<dbReference type="Pfam" id="PF12833">
    <property type="entry name" value="HTH_18"/>
    <property type="match status" value="1"/>
</dbReference>
<evidence type="ECO:0000256" key="2">
    <source>
        <dbReference type="ARBA" id="ARBA00023125"/>
    </source>
</evidence>
<dbReference type="Proteomes" id="UP000625551">
    <property type="component" value="Unassembled WGS sequence"/>
</dbReference>
<keyword evidence="1" id="KW-0805">Transcription regulation</keyword>
<organism evidence="5 6">
    <name type="scientific">Pontibacter aquaedesilientis</name>
    <dbReference type="NCBI Taxonomy" id="2766980"/>
    <lineage>
        <taxon>Bacteria</taxon>
        <taxon>Pseudomonadati</taxon>
        <taxon>Bacteroidota</taxon>
        <taxon>Cytophagia</taxon>
        <taxon>Cytophagales</taxon>
        <taxon>Hymenobacteraceae</taxon>
        <taxon>Pontibacter</taxon>
    </lineage>
</organism>
<gene>
    <name evidence="5" type="ORF">H9Q13_08050</name>
</gene>
<evidence type="ECO:0000313" key="6">
    <source>
        <dbReference type="Proteomes" id="UP000625551"/>
    </source>
</evidence>
<protein>
    <submittedName>
        <fullName evidence="5">Helix-turn-helix transcriptional regulator</fullName>
    </submittedName>
</protein>
<evidence type="ECO:0000313" key="5">
    <source>
        <dbReference type="EMBL" id="MBD1397115.1"/>
    </source>
</evidence>
<dbReference type="PANTHER" id="PTHR47893:SF1">
    <property type="entry name" value="REGULATORY PROTEIN PCHR"/>
    <property type="match status" value="1"/>
</dbReference>
<dbReference type="InterPro" id="IPR053142">
    <property type="entry name" value="PchR_regulatory_protein"/>
</dbReference>
<keyword evidence="6" id="KW-1185">Reference proteome</keyword>
<dbReference type="RefSeq" id="WP_191183238.1">
    <property type="nucleotide sequence ID" value="NZ_JACXAJ010000002.1"/>
</dbReference>
<evidence type="ECO:0000256" key="3">
    <source>
        <dbReference type="ARBA" id="ARBA00023163"/>
    </source>
</evidence>
<feature type="domain" description="HTH araC/xylS-type" evidence="4">
    <location>
        <begin position="231"/>
        <end position="329"/>
    </location>
</feature>
<evidence type="ECO:0000256" key="1">
    <source>
        <dbReference type="ARBA" id="ARBA00023015"/>
    </source>
</evidence>
<evidence type="ECO:0000259" key="4">
    <source>
        <dbReference type="PROSITE" id="PS01124"/>
    </source>
</evidence>
<dbReference type="EMBL" id="JACXAJ010000002">
    <property type="protein sequence ID" value="MBD1397115.1"/>
    <property type="molecule type" value="Genomic_DNA"/>
</dbReference>
<dbReference type="Gene3D" id="1.10.10.60">
    <property type="entry name" value="Homeodomain-like"/>
    <property type="match status" value="2"/>
</dbReference>
<dbReference type="InterPro" id="IPR018060">
    <property type="entry name" value="HTH_AraC"/>
</dbReference>
<proteinExistence type="predicted"/>
<keyword evidence="2" id="KW-0238">DNA-binding</keyword>
<dbReference type="PANTHER" id="PTHR47893">
    <property type="entry name" value="REGULATORY PROTEIN PCHR"/>
    <property type="match status" value="1"/>
</dbReference>
<reference evidence="5 6" key="1">
    <citation type="submission" date="2020-09" db="EMBL/GenBank/DDBJ databases">
        <title>Genome sequencing and assembly of Pontibacter sp.</title>
        <authorList>
            <person name="Chhetri G."/>
        </authorList>
    </citation>
    <scope>NUCLEOTIDE SEQUENCE [LARGE SCALE GENOMIC DNA]</scope>
    <source>
        <strain evidence="5 6">JH31</strain>
    </source>
</reference>
<dbReference type="InterPro" id="IPR020449">
    <property type="entry name" value="Tscrpt_reg_AraC-type_HTH"/>
</dbReference>
<dbReference type="PROSITE" id="PS01124">
    <property type="entry name" value="HTH_ARAC_FAMILY_2"/>
    <property type="match status" value="1"/>
</dbReference>
<dbReference type="PRINTS" id="PR00032">
    <property type="entry name" value="HTHARAC"/>
</dbReference>
<dbReference type="InterPro" id="IPR018062">
    <property type="entry name" value="HTH_AraC-typ_CS"/>
</dbReference>
<dbReference type="PROSITE" id="PS00041">
    <property type="entry name" value="HTH_ARAC_FAMILY_1"/>
    <property type="match status" value="1"/>
</dbReference>
<name>A0ABR7XFP7_9BACT</name>
<dbReference type="SMART" id="SM00342">
    <property type="entry name" value="HTH_ARAC"/>
    <property type="match status" value="1"/>
</dbReference>
<dbReference type="SUPFAM" id="SSF46689">
    <property type="entry name" value="Homeodomain-like"/>
    <property type="match status" value="2"/>
</dbReference>
<dbReference type="InterPro" id="IPR009057">
    <property type="entry name" value="Homeodomain-like_sf"/>
</dbReference>
<accession>A0ABR7XFP7</accession>
<keyword evidence="3" id="KW-0804">Transcription</keyword>